<name>A0A564Z4R2_HYMDI</name>
<sequence>MLWRVLTQVTHKAIFVFHTRTHACRLPAPTLHLLSSSARSPLSLPLSLTSFKLVVTSLNAFWSNQLLVFALQLSLALTRTVANW</sequence>
<proteinExistence type="predicted"/>
<keyword evidence="2" id="KW-1185">Reference proteome</keyword>
<protein>
    <submittedName>
        <fullName evidence="1">Uncharacterized protein</fullName>
    </submittedName>
</protein>
<evidence type="ECO:0000313" key="2">
    <source>
        <dbReference type="Proteomes" id="UP000321570"/>
    </source>
</evidence>
<gene>
    <name evidence="1" type="ORF">WMSIL1_LOCUS12515</name>
</gene>
<evidence type="ECO:0000313" key="1">
    <source>
        <dbReference type="EMBL" id="VUZ54511.1"/>
    </source>
</evidence>
<dbReference type="Proteomes" id="UP000321570">
    <property type="component" value="Unassembled WGS sequence"/>
</dbReference>
<reference evidence="1 2" key="1">
    <citation type="submission" date="2019-07" db="EMBL/GenBank/DDBJ databases">
        <authorList>
            <person name="Jastrzebski P J."/>
            <person name="Paukszto L."/>
            <person name="Jastrzebski P J."/>
        </authorList>
    </citation>
    <scope>NUCLEOTIDE SEQUENCE [LARGE SCALE GENOMIC DNA]</scope>
    <source>
        <strain evidence="1 2">WMS-il1</strain>
    </source>
</reference>
<dbReference type="EMBL" id="CABIJS010000654">
    <property type="protein sequence ID" value="VUZ54511.1"/>
    <property type="molecule type" value="Genomic_DNA"/>
</dbReference>
<dbReference type="AlphaFoldDB" id="A0A564Z4R2"/>
<accession>A0A564Z4R2</accession>
<organism evidence="1 2">
    <name type="scientific">Hymenolepis diminuta</name>
    <name type="common">Rat tapeworm</name>
    <dbReference type="NCBI Taxonomy" id="6216"/>
    <lineage>
        <taxon>Eukaryota</taxon>
        <taxon>Metazoa</taxon>
        <taxon>Spiralia</taxon>
        <taxon>Lophotrochozoa</taxon>
        <taxon>Platyhelminthes</taxon>
        <taxon>Cestoda</taxon>
        <taxon>Eucestoda</taxon>
        <taxon>Cyclophyllidea</taxon>
        <taxon>Hymenolepididae</taxon>
        <taxon>Hymenolepis</taxon>
    </lineage>
</organism>